<dbReference type="GO" id="GO:0046872">
    <property type="term" value="F:metal ion binding"/>
    <property type="evidence" value="ECO:0007669"/>
    <property type="project" value="UniProtKB-KW"/>
</dbReference>
<proteinExistence type="predicted"/>
<name>A0A914QSK5_9BILA</name>
<keyword evidence="2" id="KW-0479">Metal-binding</keyword>
<dbReference type="Proteomes" id="UP000887578">
    <property type="component" value="Unplaced"/>
</dbReference>
<dbReference type="SUPFAM" id="SSF53187">
    <property type="entry name" value="Zn-dependent exopeptidases"/>
    <property type="match status" value="1"/>
</dbReference>
<keyword evidence="3" id="KW-0378">Hydrolase</keyword>
<evidence type="ECO:0000256" key="3">
    <source>
        <dbReference type="ARBA" id="ARBA00022801"/>
    </source>
</evidence>
<keyword evidence="1" id="KW-0645">Protease</keyword>
<sequence length="234" mass="26037">MSDLCWILSQLTEVDGTIKINGLKEMVAPVTDEECALYEKIDFDINEYKNDIKVEKLTTEDKVKVLMNRWRFPSLSVHGVEGAFSGPGAKTVIPSKICGKFSIRLVPDMEPKAVDKCVVDYINKLWAERKSPNKLNVIALQGARAWVADYKHPHYQAGAAAIKTVFGTEPDFTREGGSIPVTLTFQELTQKNVMLLPIGACDDMAHSQNEKINVSNYIEGTKVLAAYLMELGKL</sequence>
<dbReference type="InterPro" id="IPR051458">
    <property type="entry name" value="Cyt/Met_Dipeptidase"/>
</dbReference>
<evidence type="ECO:0000256" key="1">
    <source>
        <dbReference type="ARBA" id="ARBA00022670"/>
    </source>
</evidence>
<evidence type="ECO:0000313" key="5">
    <source>
        <dbReference type="WBParaSite" id="PDA_v2.g6907.t1"/>
    </source>
</evidence>
<evidence type="ECO:0000313" key="4">
    <source>
        <dbReference type="Proteomes" id="UP000887578"/>
    </source>
</evidence>
<dbReference type="GO" id="GO:0008233">
    <property type="term" value="F:peptidase activity"/>
    <property type="evidence" value="ECO:0007669"/>
    <property type="project" value="UniProtKB-KW"/>
</dbReference>
<dbReference type="PANTHER" id="PTHR43270:SF4">
    <property type="entry name" value="CARNOSINE DIPEPTIDASE 2, ISOFORM A"/>
    <property type="match status" value="1"/>
</dbReference>
<dbReference type="PANTHER" id="PTHR43270">
    <property type="entry name" value="BETA-ALA-HIS DIPEPTIDASE"/>
    <property type="match status" value="1"/>
</dbReference>
<reference evidence="5" key="1">
    <citation type="submission" date="2022-11" db="UniProtKB">
        <authorList>
            <consortium name="WormBaseParasite"/>
        </authorList>
    </citation>
    <scope>IDENTIFICATION</scope>
</reference>
<dbReference type="Gene3D" id="3.40.630.10">
    <property type="entry name" value="Zn peptidases"/>
    <property type="match status" value="1"/>
</dbReference>
<dbReference type="GO" id="GO:0006508">
    <property type="term" value="P:proteolysis"/>
    <property type="evidence" value="ECO:0007669"/>
    <property type="project" value="UniProtKB-KW"/>
</dbReference>
<dbReference type="Pfam" id="PF01546">
    <property type="entry name" value="Peptidase_M20"/>
    <property type="match status" value="1"/>
</dbReference>
<dbReference type="AlphaFoldDB" id="A0A914QSK5"/>
<evidence type="ECO:0000256" key="2">
    <source>
        <dbReference type="ARBA" id="ARBA00022723"/>
    </source>
</evidence>
<protein>
    <submittedName>
        <fullName evidence="5">Peptidase M20 dimerisation domain-containing protein</fullName>
    </submittedName>
</protein>
<dbReference type="Gene3D" id="3.30.70.360">
    <property type="match status" value="1"/>
</dbReference>
<organism evidence="4 5">
    <name type="scientific">Panagrolaimus davidi</name>
    <dbReference type="NCBI Taxonomy" id="227884"/>
    <lineage>
        <taxon>Eukaryota</taxon>
        <taxon>Metazoa</taxon>
        <taxon>Ecdysozoa</taxon>
        <taxon>Nematoda</taxon>
        <taxon>Chromadorea</taxon>
        <taxon>Rhabditida</taxon>
        <taxon>Tylenchina</taxon>
        <taxon>Panagrolaimomorpha</taxon>
        <taxon>Panagrolaimoidea</taxon>
        <taxon>Panagrolaimidae</taxon>
        <taxon>Panagrolaimus</taxon>
    </lineage>
</organism>
<dbReference type="WBParaSite" id="PDA_v2.g6907.t1">
    <property type="protein sequence ID" value="PDA_v2.g6907.t1"/>
    <property type="gene ID" value="PDA_v2.g6907"/>
</dbReference>
<dbReference type="InterPro" id="IPR002933">
    <property type="entry name" value="Peptidase_M20"/>
</dbReference>
<keyword evidence="4" id="KW-1185">Reference proteome</keyword>
<accession>A0A914QSK5</accession>